<proteinExistence type="predicted"/>
<dbReference type="FunFam" id="2.40.50.100:FF:000010">
    <property type="entry name" value="Acetyltransferase component of pyruvate dehydrogenase complex"/>
    <property type="match status" value="1"/>
</dbReference>
<dbReference type="PANTHER" id="PTHR23151">
    <property type="entry name" value="DIHYDROLIPOAMIDE ACETYL/SUCCINYL-TRANSFERASE-RELATED"/>
    <property type="match status" value="1"/>
</dbReference>
<dbReference type="Gramene" id="ONK55181">
    <property type="protein sequence ID" value="ONK55181"/>
    <property type="gene ID" value="A4U43_UnF6730"/>
</dbReference>
<dbReference type="CDD" id="cd06849">
    <property type="entry name" value="lipoyl_domain"/>
    <property type="match status" value="1"/>
</dbReference>
<dbReference type="InterPro" id="IPR000089">
    <property type="entry name" value="Biotin_lipoyl"/>
</dbReference>
<dbReference type="SUPFAM" id="SSF51230">
    <property type="entry name" value="Single hybrid motif"/>
    <property type="match status" value="1"/>
</dbReference>
<keyword evidence="1" id="KW-0450">Lipoyl</keyword>
<evidence type="ECO:0000259" key="3">
    <source>
        <dbReference type="PROSITE" id="PS50968"/>
    </source>
</evidence>
<keyword evidence="2" id="KW-0809">Transit peptide</keyword>
<protein>
    <recommendedName>
        <fullName evidence="3">Lipoyl-binding domain-containing protein</fullName>
    </recommendedName>
</protein>
<dbReference type="PROSITE" id="PS00189">
    <property type="entry name" value="LIPOYL"/>
    <property type="match status" value="1"/>
</dbReference>
<dbReference type="InterPro" id="IPR011053">
    <property type="entry name" value="Single_hybrid_motif"/>
</dbReference>
<dbReference type="AlphaFoldDB" id="A0A1R3L6D5"/>
<evidence type="ECO:0000256" key="2">
    <source>
        <dbReference type="ARBA" id="ARBA00022946"/>
    </source>
</evidence>
<feature type="domain" description="Lipoyl-binding" evidence="3">
    <location>
        <begin position="1"/>
        <end position="71"/>
    </location>
</feature>
<evidence type="ECO:0000313" key="5">
    <source>
        <dbReference type="Proteomes" id="UP000243459"/>
    </source>
</evidence>
<dbReference type="Gene3D" id="2.40.50.100">
    <property type="match status" value="1"/>
</dbReference>
<dbReference type="GO" id="GO:0004742">
    <property type="term" value="F:dihydrolipoyllysine-residue acetyltransferase activity"/>
    <property type="evidence" value="ECO:0007669"/>
    <property type="project" value="TreeGrafter"/>
</dbReference>
<gene>
    <name evidence="4" type="ORF">A4U43_UnF6730</name>
</gene>
<dbReference type="InterPro" id="IPR045257">
    <property type="entry name" value="E2/Pdx1"/>
</dbReference>
<dbReference type="Proteomes" id="UP000243459">
    <property type="component" value="Unassembled WGS sequence"/>
</dbReference>
<organism evidence="4 5">
    <name type="scientific">Asparagus officinalis</name>
    <name type="common">Garden asparagus</name>
    <dbReference type="NCBI Taxonomy" id="4686"/>
    <lineage>
        <taxon>Eukaryota</taxon>
        <taxon>Viridiplantae</taxon>
        <taxon>Streptophyta</taxon>
        <taxon>Embryophyta</taxon>
        <taxon>Tracheophyta</taxon>
        <taxon>Spermatophyta</taxon>
        <taxon>Magnoliopsida</taxon>
        <taxon>Liliopsida</taxon>
        <taxon>Asparagales</taxon>
        <taxon>Asparagaceae</taxon>
        <taxon>Asparagoideae</taxon>
        <taxon>Asparagus</taxon>
    </lineage>
</organism>
<dbReference type="Pfam" id="PF00364">
    <property type="entry name" value="Biotin_lipoyl"/>
    <property type="match status" value="1"/>
</dbReference>
<evidence type="ECO:0000256" key="1">
    <source>
        <dbReference type="ARBA" id="ARBA00022823"/>
    </source>
</evidence>
<dbReference type="PROSITE" id="PS50968">
    <property type="entry name" value="BIOTINYL_LIPOYL"/>
    <property type="match status" value="1"/>
</dbReference>
<dbReference type="GO" id="GO:0009534">
    <property type="term" value="C:chloroplast thylakoid"/>
    <property type="evidence" value="ECO:0007669"/>
    <property type="project" value="TreeGrafter"/>
</dbReference>
<evidence type="ECO:0000313" key="4">
    <source>
        <dbReference type="EMBL" id="ONK55181.1"/>
    </source>
</evidence>
<dbReference type="PANTHER" id="PTHR23151:SF75">
    <property type="entry name" value="DIHYDROLIPOYLLYSINE-RESIDUE ACETYLTRANSFERASE COMPONENT 5 OF PYRUVATE DEHYDROGENASE COMPLEX, CHLOROPLASTIC"/>
    <property type="match status" value="1"/>
</dbReference>
<keyword evidence="5" id="KW-1185">Reference proteome</keyword>
<dbReference type="GO" id="GO:0006086">
    <property type="term" value="P:pyruvate decarboxylation to acetyl-CoA"/>
    <property type="evidence" value="ECO:0007669"/>
    <property type="project" value="InterPro"/>
</dbReference>
<dbReference type="GO" id="GO:0045254">
    <property type="term" value="C:pyruvate dehydrogenase complex"/>
    <property type="evidence" value="ECO:0007669"/>
    <property type="project" value="InterPro"/>
</dbReference>
<name>A0A1R3L6D5_ASPOF</name>
<dbReference type="InterPro" id="IPR003016">
    <property type="entry name" value="2-oxoA_DH_lipoyl-BS"/>
</dbReference>
<accession>A0A1R3L6D5</accession>
<reference evidence="5" key="1">
    <citation type="journal article" date="2017" name="Nat. Commun.">
        <title>The asparagus genome sheds light on the origin and evolution of a young Y chromosome.</title>
        <authorList>
            <person name="Harkess A."/>
            <person name="Zhou J."/>
            <person name="Xu C."/>
            <person name="Bowers J.E."/>
            <person name="Van der Hulst R."/>
            <person name="Ayyampalayam S."/>
            <person name="Mercati F."/>
            <person name="Riccardi P."/>
            <person name="McKain M.R."/>
            <person name="Kakrana A."/>
            <person name="Tang H."/>
            <person name="Ray J."/>
            <person name="Groenendijk J."/>
            <person name="Arikit S."/>
            <person name="Mathioni S.M."/>
            <person name="Nakano M."/>
            <person name="Shan H."/>
            <person name="Telgmann-Rauber A."/>
            <person name="Kanno A."/>
            <person name="Yue Z."/>
            <person name="Chen H."/>
            <person name="Li W."/>
            <person name="Chen Y."/>
            <person name="Xu X."/>
            <person name="Zhang Y."/>
            <person name="Luo S."/>
            <person name="Chen H."/>
            <person name="Gao J."/>
            <person name="Mao Z."/>
            <person name="Pires J.C."/>
            <person name="Luo M."/>
            <person name="Kudrna D."/>
            <person name="Wing R.A."/>
            <person name="Meyers B.C."/>
            <person name="Yi K."/>
            <person name="Kong H."/>
            <person name="Lavrijsen P."/>
            <person name="Sunseri F."/>
            <person name="Falavigna A."/>
            <person name="Ye Y."/>
            <person name="Leebens-Mack J.H."/>
            <person name="Chen G."/>
        </authorList>
    </citation>
    <scope>NUCLEOTIDE SEQUENCE [LARGE SCALE GENOMIC DNA]</scope>
    <source>
        <strain evidence="5">cv. DH0086</strain>
    </source>
</reference>
<dbReference type="EMBL" id="KV863697">
    <property type="protein sequence ID" value="ONK55181.1"/>
    <property type="molecule type" value="Genomic_DNA"/>
</dbReference>
<dbReference type="GO" id="GO:0009941">
    <property type="term" value="C:chloroplast envelope"/>
    <property type="evidence" value="ECO:0007669"/>
    <property type="project" value="TreeGrafter"/>
</dbReference>
<sequence length="177" mass="18934">MPALSSTMTEGKIVSWIKSEGDKLSKGESIIVVESDKADMDVETFYDGYLASIMVEEGGVAPVGSAIALLVETEIDGSSCVGVRNEKSSASHDYWIFVVHGFKLETIMISMGSSRVLECITICSSFNGTALLEIPYDYLKAQTDNVLCVIGHGGSDGLHGYVPSLDHVVADVFVCVK</sequence>